<name>A0AAW7XLC1_9GAMM</name>
<evidence type="ECO:0000256" key="9">
    <source>
        <dbReference type="ARBA" id="ARBA00026121"/>
    </source>
</evidence>
<evidence type="ECO:0000256" key="3">
    <source>
        <dbReference type="ARBA" id="ARBA00005005"/>
    </source>
</evidence>
<evidence type="ECO:0000256" key="6">
    <source>
        <dbReference type="ARBA" id="ARBA00022840"/>
    </source>
</evidence>
<dbReference type="Pfam" id="PF13193">
    <property type="entry name" value="AMP-binding_C"/>
    <property type="match status" value="1"/>
</dbReference>
<evidence type="ECO:0000313" key="15">
    <source>
        <dbReference type="Proteomes" id="UP001169862"/>
    </source>
</evidence>
<evidence type="ECO:0000259" key="13">
    <source>
        <dbReference type="Pfam" id="PF13193"/>
    </source>
</evidence>
<keyword evidence="6" id="KW-0067">ATP-binding</keyword>
<keyword evidence="8" id="KW-0472">Membrane</keyword>
<evidence type="ECO:0000313" key="14">
    <source>
        <dbReference type="EMBL" id="MDO6454158.1"/>
    </source>
</evidence>
<evidence type="ECO:0000256" key="5">
    <source>
        <dbReference type="ARBA" id="ARBA00022741"/>
    </source>
</evidence>
<dbReference type="InterPro" id="IPR000873">
    <property type="entry name" value="AMP-dep_synth/lig_dom"/>
</dbReference>
<comment type="caution">
    <text evidence="14">The sequence shown here is derived from an EMBL/GenBank/DDBJ whole genome shotgun (WGS) entry which is preliminary data.</text>
</comment>
<dbReference type="GO" id="GO:0004467">
    <property type="term" value="F:long-chain fatty acid-CoA ligase activity"/>
    <property type="evidence" value="ECO:0007669"/>
    <property type="project" value="UniProtKB-EC"/>
</dbReference>
<dbReference type="CDD" id="cd05936">
    <property type="entry name" value="FC-FACS_FadD_like"/>
    <property type="match status" value="1"/>
</dbReference>
<dbReference type="InterPro" id="IPR045851">
    <property type="entry name" value="AMP-bd_C_sf"/>
</dbReference>
<dbReference type="PANTHER" id="PTHR43767:SF8">
    <property type="entry name" value="LONG-CHAIN-FATTY-ACID--COA LIGASE"/>
    <property type="match status" value="1"/>
</dbReference>
<feature type="domain" description="AMP-binding enzyme C-terminal" evidence="13">
    <location>
        <begin position="464"/>
        <end position="538"/>
    </location>
</feature>
<dbReference type="RefSeq" id="WP_303550658.1">
    <property type="nucleotide sequence ID" value="NZ_JAUOPG010000007.1"/>
</dbReference>
<reference evidence="14" key="1">
    <citation type="submission" date="2023-07" db="EMBL/GenBank/DDBJ databases">
        <title>Genome content predicts the carbon catabolic preferences of heterotrophic bacteria.</title>
        <authorList>
            <person name="Gralka M."/>
        </authorList>
    </citation>
    <scope>NUCLEOTIDE SEQUENCE</scope>
    <source>
        <strain evidence="14">I2M16</strain>
    </source>
</reference>
<proteinExistence type="predicted"/>
<dbReference type="EMBL" id="JAUOPG010000007">
    <property type="protein sequence ID" value="MDO6454158.1"/>
    <property type="molecule type" value="Genomic_DNA"/>
</dbReference>
<protein>
    <recommendedName>
        <fullName evidence="10">Long-chain-fatty-acid--CoA ligase</fullName>
        <ecNumber evidence="9">6.2.1.3</ecNumber>
    </recommendedName>
    <alternativeName>
        <fullName evidence="11">Long-chain acyl-CoA synthetase</fullName>
    </alternativeName>
</protein>
<keyword evidence="7" id="KW-0460">Magnesium</keyword>
<dbReference type="FunFam" id="3.30.300.30:FF:000006">
    <property type="entry name" value="Long-chain-fatty-acid--CoA ligase FadD"/>
    <property type="match status" value="1"/>
</dbReference>
<dbReference type="Gene3D" id="2.30.38.10">
    <property type="entry name" value="Luciferase, Domain 3"/>
    <property type="match status" value="1"/>
</dbReference>
<feature type="domain" description="AMP-dependent synthetase/ligase" evidence="12">
    <location>
        <begin position="25"/>
        <end position="413"/>
    </location>
</feature>
<sequence>MDHARGSWIPENLNPKGYRHIVDMFTDACTRFADRPAFTSFGRTLTYRELDRLSDSFAVYLQRDTDLQPGDRIAIQLPNMIQYPVVLMAAFKVGLVVVNTNPLYTPRELEHQFKDSGAKALIIHASMAHNAEQIIANTLIKDVFVTQIGDLHGFVKRTLLNTAIKYVKKMEPDYNLPMEQPLREAMMAYMGEKPSPVDMSTEDVAVLQYTGGTTGVAKGAMLTHGNLVSNMLQGHDLINRAEKNWQDVTISPLPLYHIYAFMIAMVVMEEGGHSVLITNPRDIAGFVKELKRWPISTFLGLNTLFVALCNNDDFKALDFSHLKVTISGGMALTHAAADQWKEITGCDVMEGYGLTETSPAVSINPPGLTEIGTIGWPLSDTDVVIIGTDGTVLPDGEIGELCVKGPQVMKGYWERETETQASFTHDGYLITGDVAVREANGRLRIVDRAKDLIIVSGFNVYPNEIEEVVSSHPLVIECAAVGIPDPRCGEIPKVFVVRKDNELSEQDMIKWCKARLTNYKVPKKVCFVEELPKSNVGKVLRRMLKDNDDTPKDAA</sequence>
<comment type="pathway">
    <text evidence="3">Lipid metabolism; fatty acid beta-oxidation.</text>
</comment>
<evidence type="ECO:0000256" key="11">
    <source>
        <dbReference type="ARBA" id="ARBA00042773"/>
    </source>
</evidence>
<gene>
    <name evidence="14" type="ORF">Q4490_11360</name>
</gene>
<keyword evidence="4" id="KW-0436">Ligase</keyword>
<evidence type="ECO:0000259" key="12">
    <source>
        <dbReference type="Pfam" id="PF00501"/>
    </source>
</evidence>
<dbReference type="Gene3D" id="3.40.50.980">
    <property type="match status" value="2"/>
</dbReference>
<evidence type="ECO:0000256" key="10">
    <source>
        <dbReference type="ARBA" id="ARBA00039545"/>
    </source>
</evidence>
<dbReference type="PANTHER" id="PTHR43767">
    <property type="entry name" value="LONG-CHAIN-FATTY-ACID--COA LIGASE"/>
    <property type="match status" value="1"/>
</dbReference>
<comment type="subcellular location">
    <subcellularLocation>
        <location evidence="2">Membrane</location>
        <topology evidence="2">Peripheral membrane protein</topology>
    </subcellularLocation>
</comment>
<dbReference type="Proteomes" id="UP001169862">
    <property type="component" value="Unassembled WGS sequence"/>
</dbReference>
<organism evidence="14 15">
    <name type="scientific">Neptunomonas phycophila</name>
    <dbReference type="NCBI Taxonomy" id="1572645"/>
    <lineage>
        <taxon>Bacteria</taxon>
        <taxon>Pseudomonadati</taxon>
        <taxon>Pseudomonadota</taxon>
        <taxon>Gammaproteobacteria</taxon>
        <taxon>Oceanospirillales</taxon>
        <taxon>Oceanospirillaceae</taxon>
        <taxon>Neptunomonas</taxon>
    </lineage>
</organism>
<dbReference type="SUPFAM" id="SSF56801">
    <property type="entry name" value="Acetyl-CoA synthetase-like"/>
    <property type="match status" value="1"/>
</dbReference>
<dbReference type="AlphaFoldDB" id="A0AAW7XLC1"/>
<dbReference type="Gene3D" id="3.30.300.30">
    <property type="match status" value="1"/>
</dbReference>
<evidence type="ECO:0000256" key="8">
    <source>
        <dbReference type="ARBA" id="ARBA00023136"/>
    </source>
</evidence>
<comment type="cofactor">
    <cofactor evidence="1">
        <name>Mg(2+)</name>
        <dbReference type="ChEBI" id="CHEBI:18420"/>
    </cofactor>
</comment>
<dbReference type="InterPro" id="IPR020845">
    <property type="entry name" value="AMP-binding_CS"/>
</dbReference>
<dbReference type="Pfam" id="PF00501">
    <property type="entry name" value="AMP-binding"/>
    <property type="match status" value="1"/>
</dbReference>
<evidence type="ECO:0000256" key="4">
    <source>
        <dbReference type="ARBA" id="ARBA00022598"/>
    </source>
</evidence>
<dbReference type="PROSITE" id="PS00455">
    <property type="entry name" value="AMP_BINDING"/>
    <property type="match status" value="1"/>
</dbReference>
<keyword evidence="5" id="KW-0547">Nucleotide-binding</keyword>
<dbReference type="InterPro" id="IPR025110">
    <property type="entry name" value="AMP-bd_C"/>
</dbReference>
<evidence type="ECO:0000256" key="2">
    <source>
        <dbReference type="ARBA" id="ARBA00004170"/>
    </source>
</evidence>
<dbReference type="InterPro" id="IPR050237">
    <property type="entry name" value="ATP-dep_AMP-bd_enzyme"/>
</dbReference>
<evidence type="ECO:0000256" key="7">
    <source>
        <dbReference type="ARBA" id="ARBA00022842"/>
    </source>
</evidence>
<dbReference type="GO" id="GO:0016020">
    <property type="term" value="C:membrane"/>
    <property type="evidence" value="ECO:0007669"/>
    <property type="project" value="UniProtKB-SubCell"/>
</dbReference>
<accession>A0AAW7XLC1</accession>
<dbReference type="EC" id="6.2.1.3" evidence="9"/>
<evidence type="ECO:0000256" key="1">
    <source>
        <dbReference type="ARBA" id="ARBA00001946"/>
    </source>
</evidence>
<dbReference type="GO" id="GO:0005524">
    <property type="term" value="F:ATP binding"/>
    <property type="evidence" value="ECO:0007669"/>
    <property type="project" value="UniProtKB-KW"/>
</dbReference>